<feature type="transmembrane region" description="Helical" evidence="1">
    <location>
        <begin position="308"/>
        <end position="329"/>
    </location>
</feature>
<evidence type="ECO:0000313" key="2">
    <source>
        <dbReference type="EMBL" id="AVI50047.1"/>
    </source>
</evidence>
<keyword evidence="1" id="KW-1133">Transmembrane helix</keyword>
<dbReference type="InterPro" id="IPR011042">
    <property type="entry name" value="6-blade_b-propeller_TolB-like"/>
</dbReference>
<keyword evidence="1" id="KW-0812">Transmembrane</keyword>
<organism evidence="2 3">
    <name type="scientific">Pukyongia salina</name>
    <dbReference type="NCBI Taxonomy" id="2094025"/>
    <lineage>
        <taxon>Bacteria</taxon>
        <taxon>Pseudomonadati</taxon>
        <taxon>Bacteroidota</taxon>
        <taxon>Flavobacteriia</taxon>
        <taxon>Flavobacteriales</taxon>
        <taxon>Flavobacteriaceae</taxon>
        <taxon>Pukyongia</taxon>
    </lineage>
</organism>
<dbReference type="KEGG" id="aue:C5O00_02235"/>
<keyword evidence="3" id="KW-1185">Reference proteome</keyword>
<reference evidence="2 3" key="1">
    <citation type="submission" date="2018-02" db="EMBL/GenBank/DDBJ databases">
        <title>Genomic analysis of the strain RR4-38 isolated from a seawater recirculating aquaculture system.</title>
        <authorList>
            <person name="Kim Y.-S."/>
            <person name="Jang Y.H."/>
            <person name="Kim K.-H."/>
        </authorList>
    </citation>
    <scope>NUCLEOTIDE SEQUENCE [LARGE SCALE GENOMIC DNA]</scope>
    <source>
        <strain evidence="2 3">RR4-38</strain>
    </source>
</reference>
<keyword evidence="1" id="KW-0472">Membrane</keyword>
<evidence type="ECO:0000256" key="1">
    <source>
        <dbReference type="SAM" id="Phobius"/>
    </source>
</evidence>
<gene>
    <name evidence="2" type="ORF">C5O00_02235</name>
</gene>
<name>A0A2S0HTQ2_9FLAO</name>
<dbReference type="EMBL" id="CP027062">
    <property type="protein sequence ID" value="AVI50047.1"/>
    <property type="molecule type" value="Genomic_DNA"/>
</dbReference>
<accession>A0A2S0HTQ2</accession>
<proteinExistence type="predicted"/>
<dbReference type="SUPFAM" id="SSF63829">
    <property type="entry name" value="Calcium-dependent phosphotriesterase"/>
    <property type="match status" value="1"/>
</dbReference>
<dbReference type="AlphaFoldDB" id="A0A2S0HTQ2"/>
<sequence length="342" mass="38560">MKRFILTFLILIAANFYSLLMAHPSWGIVVDSEENIYFADIFHNGRGSIWKLRIDGKLELLLGDFHSHNVSLDSRGALVTAHGEGHHTLVRIIENRVTDTLYTTQNFEDFNGGNCTYTMNGDIIFGISNYLWRISPDGKKSKLSNFKFEWNQTVFSDRSGNVYAPDIGRDNGAVIKIDKNGEGSVIATNLISKLGRKYDKHNDVLLGIGKDDEGWLYIAETAGKRIIKFNEEGVSETFYVSDGDWFPNGITIYNGAAYILEVKMDNGYEGPQIIKLSDNGGKEVLFNYDSYIKNVSSMPDNEKNEDKGLIPTVLIISLLLLVVISFFIFRKLGRSQRRIADQ</sequence>
<dbReference type="OrthoDB" id="1413389at2"/>
<dbReference type="RefSeq" id="WP_105214534.1">
    <property type="nucleotide sequence ID" value="NZ_CP027062.1"/>
</dbReference>
<evidence type="ECO:0000313" key="3">
    <source>
        <dbReference type="Proteomes" id="UP000238442"/>
    </source>
</evidence>
<dbReference type="Gene3D" id="2.120.10.30">
    <property type="entry name" value="TolB, C-terminal domain"/>
    <property type="match status" value="1"/>
</dbReference>
<dbReference type="Proteomes" id="UP000238442">
    <property type="component" value="Chromosome"/>
</dbReference>
<protein>
    <recommendedName>
        <fullName evidence="4">SMP-30/Gluconolactonase/LRE-like region domain-containing protein</fullName>
    </recommendedName>
</protein>
<evidence type="ECO:0008006" key="4">
    <source>
        <dbReference type="Google" id="ProtNLM"/>
    </source>
</evidence>